<dbReference type="InterPro" id="IPR015659">
    <property type="entry name" value="Proline_oxidase"/>
</dbReference>
<dbReference type="GO" id="GO:0071949">
    <property type="term" value="F:FAD binding"/>
    <property type="evidence" value="ECO:0007669"/>
    <property type="project" value="TreeGrafter"/>
</dbReference>
<dbReference type="GO" id="GO:0004657">
    <property type="term" value="F:proline dehydrogenase activity"/>
    <property type="evidence" value="ECO:0007669"/>
    <property type="project" value="UniProtKB-EC"/>
</dbReference>
<keyword evidence="5" id="KW-0274">FAD</keyword>
<keyword evidence="4 5" id="KW-0642">Proline metabolism</keyword>
<dbReference type="SUPFAM" id="SSF51730">
    <property type="entry name" value="FAD-linked oxidoreductase"/>
    <property type="match status" value="1"/>
</dbReference>
<comment type="cofactor">
    <cofactor evidence="5">
        <name>FAD</name>
        <dbReference type="ChEBI" id="CHEBI:57692"/>
    </cofactor>
</comment>
<comment type="similarity">
    <text evidence="1 5">Belongs to the proline oxidase family.</text>
</comment>
<dbReference type="PANTHER" id="PTHR13914:SF0">
    <property type="entry name" value="PROLINE DEHYDROGENASE 1, MITOCHONDRIAL"/>
    <property type="match status" value="1"/>
</dbReference>
<evidence type="ECO:0000313" key="7">
    <source>
        <dbReference type="EMBL" id="ORY82587.1"/>
    </source>
</evidence>
<evidence type="ECO:0000256" key="1">
    <source>
        <dbReference type="ARBA" id="ARBA00005869"/>
    </source>
</evidence>
<evidence type="ECO:0000256" key="4">
    <source>
        <dbReference type="ARBA" id="ARBA00023062"/>
    </source>
</evidence>
<dbReference type="GO" id="GO:0010133">
    <property type="term" value="P:L-proline catabolic process to L-glutamate"/>
    <property type="evidence" value="ECO:0007669"/>
    <property type="project" value="TreeGrafter"/>
</dbReference>
<dbReference type="AlphaFoldDB" id="A0A1Y2FG37"/>
<dbReference type="InterPro" id="IPR002872">
    <property type="entry name" value="Proline_DH_dom"/>
</dbReference>
<keyword evidence="3 5" id="KW-0560">Oxidoreductase</keyword>
<comment type="function">
    <text evidence="5">Converts proline to delta-1-pyrroline-5-carboxylate.</text>
</comment>
<dbReference type="PANTHER" id="PTHR13914">
    <property type="entry name" value="PROLINE OXIDASE"/>
    <property type="match status" value="1"/>
</dbReference>
<dbReference type="OMA" id="WMQDAAD"/>
<comment type="caution">
    <text evidence="7">The sequence shown here is derived from an EMBL/GenBank/DDBJ whole genome shotgun (WGS) entry which is preliminary data.</text>
</comment>
<proteinExistence type="inferred from homology"/>
<evidence type="ECO:0000256" key="3">
    <source>
        <dbReference type="ARBA" id="ARBA00023002"/>
    </source>
</evidence>
<name>A0A1Y2FG37_PROLT</name>
<feature type="non-terminal residue" evidence="7">
    <location>
        <position position="1"/>
    </location>
</feature>
<protein>
    <recommendedName>
        <fullName evidence="2 5">Proline dehydrogenase</fullName>
        <ecNumber evidence="2 5">1.5.5.2</ecNumber>
    </recommendedName>
</protein>
<dbReference type="Gene3D" id="3.20.20.220">
    <property type="match status" value="1"/>
</dbReference>
<evidence type="ECO:0000259" key="6">
    <source>
        <dbReference type="Pfam" id="PF01619"/>
    </source>
</evidence>
<feature type="domain" description="Proline dehydrogenase" evidence="6">
    <location>
        <begin position="64"/>
        <end position="347"/>
    </location>
</feature>
<reference evidence="7 8" key="1">
    <citation type="submission" date="2016-07" db="EMBL/GenBank/DDBJ databases">
        <title>Pervasive Adenine N6-methylation of Active Genes in Fungi.</title>
        <authorList>
            <consortium name="DOE Joint Genome Institute"/>
            <person name="Mondo S.J."/>
            <person name="Dannebaum R.O."/>
            <person name="Kuo R.C."/>
            <person name="Labutti K."/>
            <person name="Haridas S."/>
            <person name="Kuo A."/>
            <person name="Salamov A."/>
            <person name="Ahrendt S.R."/>
            <person name="Lipzen A."/>
            <person name="Sullivan W."/>
            <person name="Andreopoulos W.B."/>
            <person name="Clum A."/>
            <person name="Lindquist E."/>
            <person name="Daum C."/>
            <person name="Ramamoorthy G.K."/>
            <person name="Gryganskyi A."/>
            <person name="Culley D."/>
            <person name="Magnuson J.K."/>
            <person name="James T.Y."/>
            <person name="O'Malley M.A."/>
            <person name="Stajich J.E."/>
            <person name="Spatafora J.W."/>
            <person name="Visel A."/>
            <person name="Grigoriev I.V."/>
        </authorList>
    </citation>
    <scope>NUCLEOTIDE SEQUENCE [LARGE SCALE GENOMIC DNA]</scope>
    <source>
        <strain evidence="7 8">12-1054</strain>
    </source>
</reference>
<evidence type="ECO:0000256" key="5">
    <source>
        <dbReference type="RuleBase" id="RU364054"/>
    </source>
</evidence>
<dbReference type="Proteomes" id="UP000193685">
    <property type="component" value="Unassembled WGS sequence"/>
</dbReference>
<dbReference type="RefSeq" id="XP_040725458.1">
    <property type="nucleotide sequence ID" value="XM_040867304.1"/>
</dbReference>
<evidence type="ECO:0000256" key="2">
    <source>
        <dbReference type="ARBA" id="ARBA00012695"/>
    </source>
</evidence>
<keyword evidence="8" id="KW-1185">Reference proteome</keyword>
<dbReference type="GeneID" id="63783903"/>
<dbReference type="GO" id="GO:0005739">
    <property type="term" value="C:mitochondrion"/>
    <property type="evidence" value="ECO:0007669"/>
    <property type="project" value="TreeGrafter"/>
</dbReference>
<keyword evidence="5" id="KW-0285">Flavoprotein</keyword>
<gene>
    <name evidence="7" type="ORF">BCR37DRAFT_338625</name>
</gene>
<dbReference type="EMBL" id="MCFI01000009">
    <property type="protein sequence ID" value="ORY82587.1"/>
    <property type="molecule type" value="Genomic_DNA"/>
</dbReference>
<dbReference type="EC" id="1.5.5.2" evidence="2 5"/>
<organism evidence="7 8">
    <name type="scientific">Protomyces lactucae-debilis</name>
    <dbReference type="NCBI Taxonomy" id="2754530"/>
    <lineage>
        <taxon>Eukaryota</taxon>
        <taxon>Fungi</taxon>
        <taxon>Dikarya</taxon>
        <taxon>Ascomycota</taxon>
        <taxon>Taphrinomycotina</taxon>
        <taxon>Taphrinomycetes</taxon>
        <taxon>Taphrinales</taxon>
        <taxon>Protomycetaceae</taxon>
        <taxon>Protomyces</taxon>
    </lineage>
</organism>
<dbReference type="InterPro" id="IPR029041">
    <property type="entry name" value="FAD-linked_oxidoreductase-like"/>
</dbReference>
<evidence type="ECO:0000313" key="8">
    <source>
        <dbReference type="Proteomes" id="UP000193685"/>
    </source>
</evidence>
<dbReference type="STRING" id="56484.A0A1Y2FG37"/>
<accession>A0A1Y2FG37</accession>
<dbReference type="OrthoDB" id="5464at2759"/>
<comment type="catalytic activity">
    <reaction evidence="5">
        <text>L-proline + a quinone = (S)-1-pyrroline-5-carboxylate + a quinol + H(+)</text>
        <dbReference type="Rhea" id="RHEA:23784"/>
        <dbReference type="ChEBI" id="CHEBI:15378"/>
        <dbReference type="ChEBI" id="CHEBI:17388"/>
        <dbReference type="ChEBI" id="CHEBI:24646"/>
        <dbReference type="ChEBI" id="CHEBI:60039"/>
        <dbReference type="ChEBI" id="CHEBI:132124"/>
        <dbReference type="EC" id="1.5.5.2"/>
    </reaction>
</comment>
<dbReference type="Pfam" id="PF01619">
    <property type="entry name" value="Pro_dh"/>
    <property type="match status" value="1"/>
</dbReference>
<sequence length="354" mass="39183">TTSELCRSLFVYTVSASPTLVALGKSALRACDALRVPFLYEYLARYTFYKQFCAGDSTERVKDAAIRLRDEKLGCILAYVKEEAEANEAAFERTLASTLETIDAAAVLPDNYCAIKLTALAPACVLADYASAVRSGNQPCETTRLAISALQQRLAQIMNHARKQQVRVLIDAEQDALQPAIDDIAVSCARQFNRDTAVCYNTYQLYLKSAPTTLQRHFEQAQREGWLFGAKLVRGAYIASEPRHLIHDTKAETDAAYDAAIQFLAPHEKVEMMIASHNAESLAFAATLDAKASIRFAQLHGMSGALSWHLCSLLGDGTQVYAYLPWGTVGESMKYLVRRADENASMRDRCVLER</sequence>
<feature type="non-terminal residue" evidence="7">
    <location>
        <position position="354"/>
    </location>
</feature>